<accession>A0ABN2J9E7</accession>
<evidence type="ECO:0000259" key="1">
    <source>
        <dbReference type="Pfam" id="PF07463"/>
    </source>
</evidence>
<dbReference type="EMBL" id="BAAAQG010000023">
    <property type="protein sequence ID" value="GAA1720478.1"/>
    <property type="molecule type" value="Genomic_DNA"/>
</dbReference>
<dbReference type="Pfam" id="PF13392">
    <property type="entry name" value="HNH_3"/>
    <property type="match status" value="1"/>
</dbReference>
<organism evidence="3 4">
    <name type="scientific">Dietzia cercidiphylli</name>
    <dbReference type="NCBI Taxonomy" id="498199"/>
    <lineage>
        <taxon>Bacteria</taxon>
        <taxon>Bacillati</taxon>
        <taxon>Actinomycetota</taxon>
        <taxon>Actinomycetes</taxon>
        <taxon>Mycobacteriales</taxon>
        <taxon>Dietziaceae</taxon>
        <taxon>Dietzia</taxon>
    </lineage>
</organism>
<sequence>MADDQPTPEEWRPVVGYEGIYEIMIDGRVRALDRVITDSVGHTYLRRGGEKVVRVGDSGYCCVTLSQGGRNRTVKVHRLIFEAFVGPIPEGAIVRHLNDVKTDNRLENLALGTHADNRHDSVRNGTHHQANLTRCPGGHLYDEANTRYMQPGNRRYCGECHRLRGKAWKDANREKVRAANREYMRTYNKRVRG</sequence>
<comment type="caution">
    <text evidence="3">The sequence shown here is derived from an EMBL/GenBank/DDBJ whole genome shotgun (WGS) entry which is preliminary data.</text>
</comment>
<evidence type="ECO:0000313" key="4">
    <source>
        <dbReference type="Proteomes" id="UP001500383"/>
    </source>
</evidence>
<evidence type="ECO:0000259" key="2">
    <source>
        <dbReference type="Pfam" id="PF13392"/>
    </source>
</evidence>
<reference evidence="3 4" key="1">
    <citation type="journal article" date="2019" name="Int. J. Syst. Evol. Microbiol.">
        <title>The Global Catalogue of Microorganisms (GCM) 10K type strain sequencing project: providing services to taxonomists for standard genome sequencing and annotation.</title>
        <authorList>
            <consortium name="The Broad Institute Genomics Platform"/>
            <consortium name="The Broad Institute Genome Sequencing Center for Infectious Disease"/>
            <person name="Wu L."/>
            <person name="Ma J."/>
        </authorList>
    </citation>
    <scope>NUCLEOTIDE SEQUENCE [LARGE SCALE GENOMIC DNA]</scope>
    <source>
        <strain evidence="3 4">JCM 16002</strain>
    </source>
</reference>
<feature type="domain" description="HNH nuclease" evidence="2">
    <location>
        <begin position="75"/>
        <end position="118"/>
    </location>
</feature>
<protein>
    <recommendedName>
        <fullName evidence="5">HNH endonuclease</fullName>
    </recommendedName>
</protein>
<keyword evidence="4" id="KW-1185">Reference proteome</keyword>
<dbReference type="InterPro" id="IPR003615">
    <property type="entry name" value="HNH_nuc"/>
</dbReference>
<dbReference type="InterPro" id="IPR044925">
    <property type="entry name" value="His-Me_finger_sf"/>
</dbReference>
<evidence type="ECO:0000313" key="3">
    <source>
        <dbReference type="EMBL" id="GAA1720478.1"/>
    </source>
</evidence>
<dbReference type="Gene3D" id="3.90.75.20">
    <property type="match status" value="1"/>
</dbReference>
<dbReference type="RefSeq" id="WP_182657813.1">
    <property type="nucleotide sequence ID" value="NZ_BAAAQG010000023.1"/>
</dbReference>
<name>A0ABN2J9E7_9ACTN</name>
<proteinExistence type="predicted"/>
<evidence type="ECO:0008006" key="5">
    <source>
        <dbReference type="Google" id="ProtNLM"/>
    </source>
</evidence>
<dbReference type="Proteomes" id="UP001500383">
    <property type="component" value="Unassembled WGS sequence"/>
</dbReference>
<dbReference type="Pfam" id="PF07463">
    <property type="entry name" value="NUMOD4"/>
    <property type="match status" value="1"/>
</dbReference>
<feature type="domain" description="NUMOD4" evidence="1">
    <location>
        <begin position="9"/>
        <end position="66"/>
    </location>
</feature>
<dbReference type="SUPFAM" id="SSF54060">
    <property type="entry name" value="His-Me finger endonucleases"/>
    <property type="match status" value="1"/>
</dbReference>
<dbReference type="InterPro" id="IPR010902">
    <property type="entry name" value="NUMOD4"/>
</dbReference>
<gene>
    <name evidence="3" type="ORF">GCM10009831_33260</name>
</gene>